<dbReference type="EMBL" id="SPLM01000112">
    <property type="protein sequence ID" value="TMW58267.1"/>
    <property type="molecule type" value="Genomic_DNA"/>
</dbReference>
<dbReference type="Proteomes" id="UP000794436">
    <property type="component" value="Unassembled WGS sequence"/>
</dbReference>
<accession>A0A8K1C806</accession>
<evidence type="ECO:0000313" key="3">
    <source>
        <dbReference type="EMBL" id="TMW58267.1"/>
    </source>
</evidence>
<evidence type="ECO:0000313" key="4">
    <source>
        <dbReference type="Proteomes" id="UP000794436"/>
    </source>
</evidence>
<comment type="caution">
    <text evidence="3">The sequence shown here is derived from an EMBL/GenBank/DDBJ whole genome shotgun (WGS) entry which is preliminary data.</text>
</comment>
<dbReference type="PANTHER" id="PTHR35796:SF3">
    <property type="entry name" value="BHLH DOMAIN-CONTAINING PROTEIN"/>
    <property type="match status" value="1"/>
</dbReference>
<organism evidence="3 4">
    <name type="scientific">Pythium oligandrum</name>
    <name type="common">Mycoparasitic fungus</name>
    <dbReference type="NCBI Taxonomy" id="41045"/>
    <lineage>
        <taxon>Eukaryota</taxon>
        <taxon>Sar</taxon>
        <taxon>Stramenopiles</taxon>
        <taxon>Oomycota</taxon>
        <taxon>Peronosporomycetes</taxon>
        <taxon>Pythiales</taxon>
        <taxon>Pythiaceae</taxon>
        <taxon>Pythium</taxon>
    </lineage>
</organism>
<keyword evidence="1" id="KW-0175">Coiled coil</keyword>
<feature type="coiled-coil region" evidence="1">
    <location>
        <begin position="123"/>
        <end position="185"/>
    </location>
</feature>
<evidence type="ECO:0000256" key="1">
    <source>
        <dbReference type="SAM" id="Coils"/>
    </source>
</evidence>
<dbReference type="AlphaFoldDB" id="A0A8K1C806"/>
<reference evidence="3" key="1">
    <citation type="submission" date="2019-03" db="EMBL/GenBank/DDBJ databases">
        <title>Long read genome sequence of the mycoparasitic Pythium oligandrum ATCC 38472 isolated from sugarbeet rhizosphere.</title>
        <authorList>
            <person name="Gaulin E."/>
        </authorList>
    </citation>
    <scope>NUCLEOTIDE SEQUENCE</scope>
    <source>
        <strain evidence="3">ATCC 38472_TT</strain>
    </source>
</reference>
<gene>
    <name evidence="3" type="ORF">Poli38472_011855</name>
</gene>
<proteinExistence type="predicted"/>
<feature type="region of interest" description="Disordered" evidence="2">
    <location>
        <begin position="82"/>
        <end position="117"/>
    </location>
</feature>
<name>A0A8K1C806_PYTOL</name>
<sequence>MKVEIHDSDGIFPLNFDIITRVDIFECSLSTMDAVWDDQEFFEFADDDAMLQAALAFVDDAGMLKPLPDPIAAPNLALPTVQPADQEHTSTSPPLGNIAKKSAAESPPKTRKRPPSQCVRDELIYLRSTVKDLEDQLEALLQAAAEPDVVDEMWKRVAARQAKERQRAQAENKRLLAILEEQIRAGKRLERLLLGRNDSVPPILLAKRLCSHHFTSPLDDPALESQLMDQIVDMYRDTDRILAHPRFQSVSLDRICSIEIQNGQMGPQFVATETRMIPFDFQSTADAKWEISKKYAYPKRVILQEYINADEGIITRLLERSLDLPTGPSHYRARSVRRHFVEHDRVVIVGSMVMDALQVAGQSMQGVCLRTHAWVILQPATDAGVACGPQRPASLRKLYYQAEPEVYDDGMSAEERRTSAGVLSNFVLNSVQLKADLNYQMLENLLMDRLRGLAIEDAVDTRIDSLLGAS</sequence>
<evidence type="ECO:0000256" key="2">
    <source>
        <dbReference type="SAM" id="MobiDB-lite"/>
    </source>
</evidence>
<protein>
    <submittedName>
        <fullName evidence="3">Uncharacterized protein</fullName>
    </submittedName>
</protein>
<keyword evidence="4" id="KW-1185">Reference proteome</keyword>
<dbReference type="PANTHER" id="PTHR35796">
    <property type="entry name" value="HYPOTHETICAL CYTOSOLIC PROTEIN"/>
    <property type="match status" value="1"/>
</dbReference>